<organism evidence="2 3">
    <name type="scientific">Cyanidium caldarium</name>
    <name type="common">Red alga</name>
    <dbReference type="NCBI Taxonomy" id="2771"/>
    <lineage>
        <taxon>Eukaryota</taxon>
        <taxon>Rhodophyta</taxon>
        <taxon>Bangiophyceae</taxon>
        <taxon>Cyanidiales</taxon>
        <taxon>Cyanidiaceae</taxon>
        <taxon>Cyanidium</taxon>
    </lineage>
</organism>
<proteinExistence type="predicted"/>
<dbReference type="InterPro" id="IPR002495">
    <property type="entry name" value="Glyco_trans_8"/>
</dbReference>
<accession>A0AAV9J1V5</accession>
<feature type="compositionally biased region" description="Acidic residues" evidence="1">
    <location>
        <begin position="10"/>
        <end position="22"/>
    </location>
</feature>
<feature type="compositionally biased region" description="Low complexity" evidence="1">
    <location>
        <begin position="345"/>
        <end position="357"/>
    </location>
</feature>
<dbReference type="Proteomes" id="UP001301350">
    <property type="component" value="Unassembled WGS sequence"/>
</dbReference>
<dbReference type="EMBL" id="JANCYW010000017">
    <property type="protein sequence ID" value="KAK4538356.1"/>
    <property type="molecule type" value="Genomic_DNA"/>
</dbReference>
<dbReference type="InterPro" id="IPR050587">
    <property type="entry name" value="GNT1/Glycosyltrans_8"/>
</dbReference>
<dbReference type="InterPro" id="IPR029044">
    <property type="entry name" value="Nucleotide-diphossugar_trans"/>
</dbReference>
<sequence>MGRKATTASTEEDEMEYYDAEDAGGKAASKTNTGKAAAADEVEYYDAGDETVEAGSGHRRGSLQRVWSSMKTADGRATAAAVVAVASLGTWLGHRWCGARARRHVQAHGAEVHAALEHQLFTAMLRYAHGRGVIEAAVARSRHGAPAGNNSAVKADAVSAVEEQVRPPTYDSSVTPIGTPTKIGLSMPKVRSRMSANTPQSYVGGGDGEEWMRERHGDESAVRELRLSPTTPIGVEGGADATTQMRASSRHRSATPHAFATVCSSDDFVLGAVVLGASLRRLHPGVPLVCAVVASNVSPVHRAVLTRVGWDVRLVPSFLSDLEWYGFLGSRRLSNKALQRQMQNGSAGSAAGATSCAPESTSRPGTEWERATFDKIRLWEFTEFDKLLFIDADAVAIAPLDELFHYDELTAAKSGFGLFNSGVMLLRPDRDTFAALKNCLLREEWRAEYRRGYPFPYGDQPLLNYFFQDAFEEVPAIYNTTCQRNVHPRHTRIIHYNGPIKPWHVHRHDNFRAGIIWRQRRWKHWYREYDDTLHSCQSGSVGHLTERCYWG</sequence>
<comment type="caution">
    <text evidence="2">The sequence shown here is derived from an EMBL/GenBank/DDBJ whole genome shotgun (WGS) entry which is preliminary data.</text>
</comment>
<evidence type="ECO:0000313" key="3">
    <source>
        <dbReference type="Proteomes" id="UP001301350"/>
    </source>
</evidence>
<dbReference type="Gene3D" id="3.90.550.10">
    <property type="entry name" value="Spore Coat Polysaccharide Biosynthesis Protein SpsA, Chain A"/>
    <property type="match status" value="1"/>
</dbReference>
<protein>
    <submittedName>
        <fullName evidence="2">Uncharacterized protein</fullName>
    </submittedName>
</protein>
<reference evidence="2 3" key="1">
    <citation type="submission" date="2022-07" db="EMBL/GenBank/DDBJ databases">
        <title>Genome-wide signatures of adaptation to extreme environments.</title>
        <authorList>
            <person name="Cho C.H."/>
            <person name="Yoon H.S."/>
        </authorList>
    </citation>
    <scope>NUCLEOTIDE SEQUENCE [LARGE SCALE GENOMIC DNA]</scope>
    <source>
        <strain evidence="2 3">DBV 063 E5</strain>
    </source>
</reference>
<dbReference type="PANTHER" id="PTHR11183">
    <property type="entry name" value="GLYCOGENIN SUBFAMILY MEMBER"/>
    <property type="match status" value="1"/>
</dbReference>
<feature type="region of interest" description="Disordered" evidence="1">
    <location>
        <begin position="164"/>
        <end position="211"/>
    </location>
</feature>
<name>A0AAV9J1V5_CYACA</name>
<evidence type="ECO:0000313" key="2">
    <source>
        <dbReference type="EMBL" id="KAK4538356.1"/>
    </source>
</evidence>
<dbReference type="AlphaFoldDB" id="A0AAV9J1V5"/>
<dbReference type="SUPFAM" id="SSF53448">
    <property type="entry name" value="Nucleotide-diphospho-sugar transferases"/>
    <property type="match status" value="1"/>
</dbReference>
<feature type="region of interest" description="Disordered" evidence="1">
    <location>
        <begin position="1"/>
        <end position="33"/>
    </location>
</feature>
<dbReference type="Pfam" id="PF01501">
    <property type="entry name" value="Glyco_transf_8"/>
    <property type="match status" value="1"/>
</dbReference>
<evidence type="ECO:0000256" key="1">
    <source>
        <dbReference type="SAM" id="MobiDB-lite"/>
    </source>
</evidence>
<feature type="region of interest" description="Disordered" evidence="1">
    <location>
        <begin position="344"/>
        <end position="367"/>
    </location>
</feature>
<dbReference type="GO" id="GO:0016757">
    <property type="term" value="F:glycosyltransferase activity"/>
    <property type="evidence" value="ECO:0007669"/>
    <property type="project" value="InterPro"/>
</dbReference>
<gene>
    <name evidence="2" type="ORF">CDCA_CDCA17G4381</name>
</gene>
<keyword evidence="3" id="KW-1185">Reference proteome</keyword>